<feature type="non-terminal residue" evidence="2">
    <location>
        <position position="1"/>
    </location>
</feature>
<organism evidence="2 3">
    <name type="scientific">Pterulicium gracile</name>
    <dbReference type="NCBI Taxonomy" id="1884261"/>
    <lineage>
        <taxon>Eukaryota</taxon>
        <taxon>Fungi</taxon>
        <taxon>Dikarya</taxon>
        <taxon>Basidiomycota</taxon>
        <taxon>Agaricomycotina</taxon>
        <taxon>Agaricomycetes</taxon>
        <taxon>Agaricomycetidae</taxon>
        <taxon>Agaricales</taxon>
        <taxon>Pleurotineae</taxon>
        <taxon>Pterulaceae</taxon>
        <taxon>Pterulicium</taxon>
    </lineage>
</organism>
<evidence type="ECO:0000313" key="3">
    <source>
        <dbReference type="Proteomes" id="UP000305067"/>
    </source>
</evidence>
<dbReference type="SUPFAM" id="SSF56219">
    <property type="entry name" value="DNase I-like"/>
    <property type="match status" value="1"/>
</dbReference>
<dbReference type="GO" id="GO:0003824">
    <property type="term" value="F:catalytic activity"/>
    <property type="evidence" value="ECO:0007669"/>
    <property type="project" value="InterPro"/>
</dbReference>
<evidence type="ECO:0000259" key="1">
    <source>
        <dbReference type="Pfam" id="PF14529"/>
    </source>
</evidence>
<proteinExistence type="predicted"/>
<feature type="non-terminal residue" evidence="2">
    <location>
        <position position="61"/>
    </location>
</feature>
<sequence length="61" mass="6885">LIWGGDFNCHHPLWDNKANNHLFATSALDQAEHLLRITSDARLSMILPKGAPTLQHMHSKN</sequence>
<dbReference type="Pfam" id="PF14529">
    <property type="entry name" value="Exo_endo_phos_2"/>
    <property type="match status" value="1"/>
</dbReference>
<evidence type="ECO:0000313" key="2">
    <source>
        <dbReference type="EMBL" id="TFK96424.1"/>
    </source>
</evidence>
<gene>
    <name evidence="2" type="ORF">BDV98DRAFT_470228</name>
</gene>
<keyword evidence="3" id="KW-1185">Reference proteome</keyword>
<name>A0A5C3Q2V5_9AGAR</name>
<dbReference type="AlphaFoldDB" id="A0A5C3Q2V5"/>
<reference evidence="2 3" key="1">
    <citation type="journal article" date="2019" name="Nat. Ecol. Evol.">
        <title>Megaphylogeny resolves global patterns of mushroom evolution.</title>
        <authorList>
            <person name="Varga T."/>
            <person name="Krizsan K."/>
            <person name="Foldi C."/>
            <person name="Dima B."/>
            <person name="Sanchez-Garcia M."/>
            <person name="Sanchez-Ramirez S."/>
            <person name="Szollosi G.J."/>
            <person name="Szarkandi J.G."/>
            <person name="Papp V."/>
            <person name="Albert L."/>
            <person name="Andreopoulos W."/>
            <person name="Angelini C."/>
            <person name="Antonin V."/>
            <person name="Barry K.W."/>
            <person name="Bougher N.L."/>
            <person name="Buchanan P."/>
            <person name="Buyck B."/>
            <person name="Bense V."/>
            <person name="Catcheside P."/>
            <person name="Chovatia M."/>
            <person name="Cooper J."/>
            <person name="Damon W."/>
            <person name="Desjardin D."/>
            <person name="Finy P."/>
            <person name="Geml J."/>
            <person name="Haridas S."/>
            <person name="Hughes K."/>
            <person name="Justo A."/>
            <person name="Karasinski D."/>
            <person name="Kautmanova I."/>
            <person name="Kiss B."/>
            <person name="Kocsube S."/>
            <person name="Kotiranta H."/>
            <person name="LaButti K.M."/>
            <person name="Lechner B.E."/>
            <person name="Liimatainen K."/>
            <person name="Lipzen A."/>
            <person name="Lukacs Z."/>
            <person name="Mihaltcheva S."/>
            <person name="Morgado L.N."/>
            <person name="Niskanen T."/>
            <person name="Noordeloos M.E."/>
            <person name="Ohm R.A."/>
            <person name="Ortiz-Santana B."/>
            <person name="Ovrebo C."/>
            <person name="Racz N."/>
            <person name="Riley R."/>
            <person name="Savchenko A."/>
            <person name="Shiryaev A."/>
            <person name="Soop K."/>
            <person name="Spirin V."/>
            <person name="Szebenyi C."/>
            <person name="Tomsovsky M."/>
            <person name="Tulloss R.E."/>
            <person name="Uehling J."/>
            <person name="Grigoriev I.V."/>
            <person name="Vagvolgyi C."/>
            <person name="Papp T."/>
            <person name="Martin F.M."/>
            <person name="Miettinen O."/>
            <person name="Hibbett D.S."/>
            <person name="Nagy L.G."/>
        </authorList>
    </citation>
    <scope>NUCLEOTIDE SEQUENCE [LARGE SCALE GENOMIC DNA]</scope>
    <source>
        <strain evidence="2 3">CBS 309.79</strain>
    </source>
</reference>
<protein>
    <recommendedName>
        <fullName evidence="1">Endonuclease/exonuclease/phosphatase domain-containing protein</fullName>
    </recommendedName>
</protein>
<dbReference type="Gene3D" id="3.60.10.10">
    <property type="entry name" value="Endonuclease/exonuclease/phosphatase"/>
    <property type="match status" value="1"/>
</dbReference>
<dbReference type="EMBL" id="ML178860">
    <property type="protein sequence ID" value="TFK96424.1"/>
    <property type="molecule type" value="Genomic_DNA"/>
</dbReference>
<accession>A0A5C3Q2V5</accession>
<dbReference type="InterPro" id="IPR005135">
    <property type="entry name" value="Endo/exonuclease/phosphatase"/>
</dbReference>
<dbReference type="STRING" id="1884261.A0A5C3Q2V5"/>
<dbReference type="Proteomes" id="UP000305067">
    <property type="component" value="Unassembled WGS sequence"/>
</dbReference>
<dbReference type="OrthoDB" id="3261136at2759"/>
<dbReference type="InterPro" id="IPR036691">
    <property type="entry name" value="Endo/exonu/phosph_ase_sf"/>
</dbReference>
<feature type="domain" description="Endonuclease/exonuclease/phosphatase" evidence="1">
    <location>
        <begin position="2"/>
        <end position="56"/>
    </location>
</feature>